<dbReference type="GO" id="GO:0051603">
    <property type="term" value="P:proteolysis involved in protein catabolic process"/>
    <property type="evidence" value="ECO:0007669"/>
    <property type="project" value="TreeGrafter"/>
</dbReference>
<evidence type="ECO:0000256" key="2">
    <source>
        <dbReference type="ARBA" id="ARBA00022670"/>
    </source>
</evidence>
<feature type="binding site" evidence="7">
    <location>
        <position position="303"/>
    </location>
    <ligand>
        <name>Zn(2+)</name>
        <dbReference type="ChEBI" id="CHEBI:29105"/>
        <label>2</label>
    </ligand>
</feature>
<dbReference type="STRING" id="914234.M2R3W1"/>
<dbReference type="Proteomes" id="UP000016930">
    <property type="component" value="Unassembled WGS sequence"/>
</dbReference>
<feature type="transmembrane region" description="Helical" evidence="8">
    <location>
        <begin position="41"/>
        <end position="63"/>
    </location>
</feature>
<evidence type="ECO:0000256" key="6">
    <source>
        <dbReference type="PIRSR" id="PIRSR037217-1"/>
    </source>
</evidence>
<reference evidence="10 11" key="1">
    <citation type="journal article" date="2012" name="Proc. Natl. Acad. Sci. U.S.A.">
        <title>Comparative genomics of Ceriporiopsis subvermispora and Phanerochaete chrysosporium provide insight into selective ligninolysis.</title>
        <authorList>
            <person name="Fernandez-Fueyo E."/>
            <person name="Ruiz-Duenas F.J."/>
            <person name="Ferreira P."/>
            <person name="Floudas D."/>
            <person name="Hibbett D.S."/>
            <person name="Canessa P."/>
            <person name="Larrondo L.F."/>
            <person name="James T.Y."/>
            <person name="Seelenfreund D."/>
            <person name="Lobos S."/>
            <person name="Polanco R."/>
            <person name="Tello M."/>
            <person name="Honda Y."/>
            <person name="Watanabe T."/>
            <person name="Watanabe T."/>
            <person name="Ryu J.S."/>
            <person name="Kubicek C.P."/>
            <person name="Schmoll M."/>
            <person name="Gaskell J."/>
            <person name="Hammel K.E."/>
            <person name="St John F.J."/>
            <person name="Vanden Wymelenberg A."/>
            <person name="Sabat G."/>
            <person name="Splinter BonDurant S."/>
            <person name="Syed K."/>
            <person name="Yadav J.S."/>
            <person name="Doddapaneni H."/>
            <person name="Subramanian V."/>
            <person name="Lavin J.L."/>
            <person name="Oguiza J.A."/>
            <person name="Perez G."/>
            <person name="Pisabarro A.G."/>
            <person name="Ramirez L."/>
            <person name="Santoyo F."/>
            <person name="Master E."/>
            <person name="Coutinho P.M."/>
            <person name="Henrissat B."/>
            <person name="Lombard V."/>
            <person name="Magnuson J.K."/>
            <person name="Kuees U."/>
            <person name="Hori C."/>
            <person name="Igarashi K."/>
            <person name="Samejima M."/>
            <person name="Held B.W."/>
            <person name="Barry K.W."/>
            <person name="LaButti K.M."/>
            <person name="Lapidus A."/>
            <person name="Lindquist E.A."/>
            <person name="Lucas S.M."/>
            <person name="Riley R."/>
            <person name="Salamov A.A."/>
            <person name="Hoffmeister D."/>
            <person name="Schwenk D."/>
            <person name="Hadar Y."/>
            <person name="Yarden O."/>
            <person name="de Vries R.P."/>
            <person name="Wiebenga A."/>
            <person name="Stenlid J."/>
            <person name="Eastwood D."/>
            <person name="Grigoriev I.V."/>
            <person name="Berka R.M."/>
            <person name="Blanchette R.A."/>
            <person name="Kersten P."/>
            <person name="Martinez A.T."/>
            <person name="Vicuna R."/>
            <person name="Cullen D."/>
        </authorList>
    </citation>
    <scope>NUCLEOTIDE SEQUENCE [LARGE SCALE GENOMIC DNA]</scope>
    <source>
        <strain evidence="10 11">B</strain>
    </source>
</reference>
<dbReference type="GO" id="GO:0000328">
    <property type="term" value="C:fungal-type vacuole lumen"/>
    <property type="evidence" value="ECO:0007669"/>
    <property type="project" value="TreeGrafter"/>
</dbReference>
<keyword evidence="4" id="KW-0378">Hydrolase</keyword>
<dbReference type="Pfam" id="PF01546">
    <property type="entry name" value="Peptidase_M20"/>
    <property type="match status" value="1"/>
</dbReference>
<evidence type="ECO:0000256" key="1">
    <source>
        <dbReference type="ARBA" id="ARBA00006247"/>
    </source>
</evidence>
<dbReference type="GO" id="GO:0046872">
    <property type="term" value="F:metal ion binding"/>
    <property type="evidence" value="ECO:0007669"/>
    <property type="project" value="UniProtKB-KW"/>
</dbReference>
<dbReference type="InterPro" id="IPR011650">
    <property type="entry name" value="Peptidase_M20_dimer"/>
</dbReference>
<dbReference type="HOGENOM" id="CLU_021802_11_0_1"/>
<keyword evidence="11" id="KW-1185">Reference proteome</keyword>
<dbReference type="InterPro" id="IPR017141">
    <property type="entry name" value="Pept_M20_carboxypep"/>
</dbReference>
<keyword evidence="8" id="KW-1133">Transmembrane helix</keyword>
<comment type="similarity">
    <text evidence="1">Belongs to the peptidase M20A family.</text>
</comment>
<organism evidence="10 11">
    <name type="scientific">Ceriporiopsis subvermispora (strain B)</name>
    <name type="common">White-rot fungus</name>
    <name type="synonym">Gelatoporia subvermispora</name>
    <dbReference type="NCBI Taxonomy" id="914234"/>
    <lineage>
        <taxon>Eukaryota</taxon>
        <taxon>Fungi</taxon>
        <taxon>Dikarya</taxon>
        <taxon>Basidiomycota</taxon>
        <taxon>Agaricomycotina</taxon>
        <taxon>Agaricomycetes</taxon>
        <taxon>Polyporales</taxon>
        <taxon>Gelatoporiaceae</taxon>
        <taxon>Gelatoporia</taxon>
    </lineage>
</organism>
<feature type="active site" evidence="6">
    <location>
        <position position="207"/>
    </location>
</feature>
<dbReference type="EMBL" id="KB445794">
    <property type="protein sequence ID" value="EMD39230.1"/>
    <property type="molecule type" value="Genomic_DNA"/>
</dbReference>
<dbReference type="PANTHER" id="PTHR45962">
    <property type="entry name" value="N-FATTY-ACYL-AMINO ACID SYNTHASE/HYDROLASE PM20D1"/>
    <property type="match status" value="1"/>
</dbReference>
<dbReference type="Gene3D" id="3.40.630.10">
    <property type="entry name" value="Zn peptidases"/>
    <property type="match status" value="1"/>
</dbReference>
<accession>M2R3W1</accession>
<evidence type="ECO:0000313" key="11">
    <source>
        <dbReference type="Proteomes" id="UP000016930"/>
    </source>
</evidence>
<dbReference type="Pfam" id="PF07687">
    <property type="entry name" value="M20_dimer"/>
    <property type="match status" value="1"/>
</dbReference>
<feature type="binding site" evidence="7">
    <location>
        <position position="205"/>
    </location>
    <ligand>
        <name>Zn(2+)</name>
        <dbReference type="ChEBI" id="CHEBI:29105"/>
        <label>2</label>
    </ligand>
</feature>
<protein>
    <recommendedName>
        <fullName evidence="9">Peptidase M20 dimerisation domain-containing protein</fullName>
    </recommendedName>
</protein>
<dbReference type="AlphaFoldDB" id="M2R3W1"/>
<dbReference type="InterPro" id="IPR047177">
    <property type="entry name" value="Pept_M20A"/>
</dbReference>
<gene>
    <name evidence="10" type="ORF">CERSUDRAFT_81981</name>
</gene>
<evidence type="ECO:0000256" key="4">
    <source>
        <dbReference type="ARBA" id="ARBA00022801"/>
    </source>
</evidence>
<feature type="active site" description="Proton acceptor" evidence="6">
    <location>
        <position position="274"/>
    </location>
</feature>
<evidence type="ECO:0000259" key="9">
    <source>
        <dbReference type="Pfam" id="PF07687"/>
    </source>
</evidence>
<feature type="binding site" evidence="7">
    <location>
        <position position="240"/>
    </location>
    <ligand>
        <name>Zn(2+)</name>
        <dbReference type="ChEBI" id="CHEBI:29105"/>
        <label>2</label>
    </ligand>
</feature>
<keyword evidence="8" id="KW-0812">Transmembrane</keyword>
<dbReference type="PANTHER" id="PTHR45962:SF1">
    <property type="entry name" value="N-FATTY-ACYL-AMINO ACID SYNTHASE_HYDROLASE PM20D1"/>
    <property type="match status" value="1"/>
</dbReference>
<dbReference type="PROSITE" id="PS00758">
    <property type="entry name" value="ARGE_DAPE_CPG2_1"/>
    <property type="match status" value="1"/>
</dbReference>
<dbReference type="OrthoDB" id="3064516at2759"/>
<dbReference type="SUPFAM" id="SSF53187">
    <property type="entry name" value="Zn-dependent exopeptidases"/>
    <property type="match status" value="1"/>
</dbReference>
<name>M2R3W1_CERS8</name>
<dbReference type="SUPFAM" id="SSF55031">
    <property type="entry name" value="Bacterial exopeptidase dimerisation domain"/>
    <property type="match status" value="1"/>
</dbReference>
<evidence type="ECO:0000313" key="10">
    <source>
        <dbReference type="EMBL" id="EMD39230.1"/>
    </source>
</evidence>
<proteinExistence type="inferred from homology"/>
<evidence type="ECO:0000256" key="7">
    <source>
        <dbReference type="PIRSR" id="PIRSR037217-2"/>
    </source>
</evidence>
<dbReference type="InterPro" id="IPR002933">
    <property type="entry name" value="Peptidase_M20"/>
</dbReference>
<dbReference type="Gene3D" id="3.30.70.360">
    <property type="match status" value="1"/>
</dbReference>
<evidence type="ECO:0000256" key="5">
    <source>
        <dbReference type="ARBA" id="ARBA00022833"/>
    </source>
</evidence>
<sequence length="615" mass="66771">MSEAPLLFPPDDSNSDDLLFLLPKSRKDSVANQHRGSRLRWVAVIFSLSLALLAYHILAAAWFEGLPHWHISCCRSTTASDRRPSTRPLPPSENSTACPQVGPLFPKHRGLDSDLDDLYASGAFRSTAYDLLSGAVQIPTESYDDLLPVGEDTRWNIFGVFNDYLEQSFPLLYSTLNVAKVNTYAMVYHWQGSDDSLLPVLLTAHEDVVPVEPATVDDWIHPPYSGVYDGTWIWGRGSCDDKSSLISLLISVESLIEKGFTPSRSFVLAFGIDEESAGTQGAGHLAVYLEQTYGKDGFAMILDEGGGYNTLYGGDVIFAAPDTSEKGYLDARVEVSTPGGHSSVPPPHTAIGMLSSMITALEAHPHEPQLPREGTPFLATQCFATYGPDYPEDLRQLAAHARTSDAALEELKAGLIAADTVYAAMLGTTQAVDLIKGGVKVNALPERADAVVNHRIAEYSSVEDVQQHMLEVLLPIATEFNLTLDAFGRNISAGVGSAGHVTLSFAWGSSGLEPSPVTPTGLNDPFGILAGTIKATLTSAEGYDKKGVIVTPMLALGNTDTSRYWNLTRHIFRYAHEAPGDSYNGLHTVNEARLAEAFIQQIRFYTKFILNTSDE</sequence>
<keyword evidence="2" id="KW-0645">Protease</keyword>
<feature type="binding site" evidence="7">
    <location>
        <position position="240"/>
    </location>
    <ligand>
        <name>Zn(2+)</name>
        <dbReference type="ChEBI" id="CHEBI:29105"/>
        <label>1</label>
    </ligand>
</feature>
<feature type="domain" description="Peptidase M20 dimerisation" evidence="9">
    <location>
        <begin position="324"/>
        <end position="473"/>
    </location>
</feature>
<keyword evidence="5 7" id="KW-0862">Zinc</keyword>
<evidence type="ECO:0000256" key="8">
    <source>
        <dbReference type="SAM" id="Phobius"/>
    </source>
</evidence>
<keyword evidence="3 7" id="KW-0479">Metal-binding</keyword>
<evidence type="ECO:0000256" key="3">
    <source>
        <dbReference type="ARBA" id="ARBA00022723"/>
    </source>
</evidence>
<feature type="binding site" evidence="7">
    <location>
        <position position="587"/>
    </location>
    <ligand>
        <name>Zn(2+)</name>
        <dbReference type="ChEBI" id="CHEBI:29105"/>
        <label>1</label>
    </ligand>
</feature>
<dbReference type="GO" id="GO:0004181">
    <property type="term" value="F:metallocarboxypeptidase activity"/>
    <property type="evidence" value="ECO:0007669"/>
    <property type="project" value="InterPro"/>
</dbReference>
<dbReference type="PIRSF" id="PIRSF037217">
    <property type="entry name" value="Carboxypeptidase_S"/>
    <property type="match status" value="1"/>
</dbReference>
<feature type="binding site" evidence="7">
    <location>
        <position position="275"/>
    </location>
    <ligand>
        <name>Zn(2+)</name>
        <dbReference type="ChEBI" id="CHEBI:29105"/>
        <label>1</label>
    </ligand>
</feature>
<dbReference type="InterPro" id="IPR036264">
    <property type="entry name" value="Bact_exopeptidase_dim_dom"/>
</dbReference>
<keyword evidence="8" id="KW-0472">Membrane</keyword>
<dbReference type="InterPro" id="IPR001261">
    <property type="entry name" value="ArgE/DapE_CS"/>
</dbReference>
<dbReference type="CDD" id="cd05674">
    <property type="entry name" value="M20_yscS"/>
    <property type="match status" value="1"/>
</dbReference>